<accession>A0ABY6H0M9</accession>
<organism evidence="3 4">
    <name type="scientific">Endozoicomonas euniceicola</name>
    <dbReference type="NCBI Taxonomy" id="1234143"/>
    <lineage>
        <taxon>Bacteria</taxon>
        <taxon>Pseudomonadati</taxon>
        <taxon>Pseudomonadota</taxon>
        <taxon>Gammaproteobacteria</taxon>
        <taxon>Oceanospirillales</taxon>
        <taxon>Endozoicomonadaceae</taxon>
        <taxon>Endozoicomonas</taxon>
    </lineage>
</organism>
<dbReference type="EMBL" id="CP103300">
    <property type="protein sequence ID" value="UYM18614.1"/>
    <property type="molecule type" value="Genomic_DNA"/>
</dbReference>
<evidence type="ECO:0000313" key="3">
    <source>
        <dbReference type="EMBL" id="UYM18614.1"/>
    </source>
</evidence>
<dbReference type="RefSeq" id="WP_262601369.1">
    <property type="nucleotide sequence ID" value="NZ_CP103300.1"/>
</dbReference>
<proteinExistence type="predicted"/>
<name>A0ABY6H0M9_9GAMM</name>
<keyword evidence="4" id="KW-1185">Reference proteome</keyword>
<reference evidence="3" key="1">
    <citation type="submission" date="2022-10" db="EMBL/GenBank/DDBJ databases">
        <title>Completed Genome Sequence of two octocoral isolated bacterium, Endozoicomonas euniceicola EF212T and Endozoicomonas gorgoniicola PS125T.</title>
        <authorList>
            <person name="Chiou Y.-J."/>
            <person name="Chen Y.-H."/>
        </authorList>
    </citation>
    <scope>NUCLEOTIDE SEQUENCE</scope>
    <source>
        <strain evidence="3">EF212</strain>
    </source>
</reference>
<feature type="region of interest" description="Disordered" evidence="1">
    <location>
        <begin position="53"/>
        <end position="78"/>
    </location>
</feature>
<keyword evidence="2" id="KW-0732">Signal</keyword>
<dbReference type="Proteomes" id="UP001163255">
    <property type="component" value="Chromosome"/>
</dbReference>
<gene>
    <name evidence="3" type="ORF">NX720_12170</name>
</gene>
<evidence type="ECO:0000313" key="4">
    <source>
        <dbReference type="Proteomes" id="UP001163255"/>
    </source>
</evidence>
<evidence type="ECO:0000256" key="2">
    <source>
        <dbReference type="SAM" id="SignalP"/>
    </source>
</evidence>
<evidence type="ECO:0000256" key="1">
    <source>
        <dbReference type="SAM" id="MobiDB-lite"/>
    </source>
</evidence>
<feature type="compositionally biased region" description="Basic and acidic residues" evidence="1">
    <location>
        <begin position="69"/>
        <end position="78"/>
    </location>
</feature>
<sequence length="78" mass="8008">MNKLITAVALSLCSSIAVANGGSGSGGSGGVPSLPCYVNGKVISTNMLVTTCQSKHKGSPSKKYSYVSESKDQRKANR</sequence>
<feature type="chain" id="PRO_5047037206" evidence="2">
    <location>
        <begin position="20"/>
        <end position="78"/>
    </location>
</feature>
<protein>
    <submittedName>
        <fullName evidence="3">Uncharacterized protein</fullName>
    </submittedName>
</protein>
<feature type="signal peptide" evidence="2">
    <location>
        <begin position="1"/>
        <end position="19"/>
    </location>
</feature>